<dbReference type="GO" id="GO:0005694">
    <property type="term" value="C:chromosome"/>
    <property type="evidence" value="ECO:0007669"/>
    <property type="project" value="TreeGrafter"/>
</dbReference>
<dbReference type="CDD" id="cd18794">
    <property type="entry name" value="SF2_C_RecQ"/>
    <property type="match status" value="1"/>
</dbReference>
<keyword evidence="8" id="KW-0413">Isomerase</keyword>
<dbReference type="GO" id="GO:0043138">
    <property type="term" value="F:3'-5' DNA helicase activity"/>
    <property type="evidence" value="ECO:0007669"/>
    <property type="project" value="UniProtKB-EC"/>
</dbReference>
<dbReference type="OMA" id="STCILMY"/>
<sequence>MDVRTQYSRSQVINNYDQVLSGSLSTIDTVPSNNSRVPHIGVCDASSADLYMIRLEELLLFDPKAYFTGPEVTVPFCHRASVHRYRIRHTADRGSNRSQGTIRATRSYGSPSEGSDPDNDDQHFGFGSNATVTKERYKYVLPKEDEHQSSPTTITVTNSTSWSGRYEWTDAVHRINREVFKNPGFRPTQLEAINCILSKRDTFVVMPTGGGKSLCFQLPVVYDGMLRTGGVTVVVMPLVSLIQDQIKRLNTLGIPCNALVGEISYSDREVVFEDIRSRGEGSCVLFVTPERITTSKAVLQVFRNLESQNRLSRFVIDEAHCVSEWGNDFRPDYKAMGLFKHEFPNVPVCALTATATPQVVADVCAELRLKEPTVLKSNFNRPNLRYEVLPKDRNWDKSLTQLVQLINSRFKGLCGIVYCLSCNEVERVTEALGTSMKVAPYHAQMNMALRTSYYDQWMSGSVDVMVATLAFGMGIDKSDVRFVVHFSIPKSIENYFQEAGRAGRDGKPSWCIIFYLFHDSRRLLALSVLSNPTGPCQQEHVSRNNILSVAGYCESGYACRRKALLSHFGETLQGRCDLPCDTCATGAASQYTKRDCRQEALFICDSLLTAARAKTNIQNTMLSLHKLLTARKTESNALSGYLRSRGFTNDGAMLLLKQMVIHQLLIERVTRVTNQNFPSFYIGVNGKFRQYLSRMEFIYFPASVSILSTSKHAGTTATRMNLETSPTPAKKNLGSSTRRVKASGSASTTNVKRATGAATSKKALNINKPFAPPTKCEFNTAYPMKSQSAPVTPAKRNYNKTGVKTTPKKTAVRKTTAKSTPKMKLPNGLIKK</sequence>
<evidence type="ECO:0000259" key="14">
    <source>
        <dbReference type="PROSITE" id="PS51194"/>
    </source>
</evidence>
<comment type="similarity">
    <text evidence="2 11">Belongs to the helicase family. RecQ subfamily.</text>
</comment>
<dbReference type="GO" id="GO:0005524">
    <property type="term" value="F:ATP binding"/>
    <property type="evidence" value="ECO:0007669"/>
    <property type="project" value="UniProtKB-KW"/>
</dbReference>
<reference evidence="15 16" key="1">
    <citation type="journal article" date="2007" name="PLoS Pathog.">
        <title>Genome sequence of Babesia bovis and comparative analysis of apicomplexan hemoprotozoa.</title>
        <authorList>
            <person name="Brayton K.A."/>
            <person name="Lau A.O.T."/>
            <person name="Herndon D.R."/>
            <person name="Hannick L."/>
            <person name="Kappmeyer L.S."/>
            <person name="Berens S.J."/>
            <person name="Bidwell S.L."/>
            <person name="Brown W.C."/>
            <person name="Crabtree J."/>
            <person name="Fadrosh D."/>
            <person name="Feldblum T."/>
            <person name="Forberger H.A."/>
            <person name="Haas B.J."/>
            <person name="Howell J.M."/>
            <person name="Khouri H."/>
            <person name="Koo H."/>
            <person name="Mann D.J."/>
            <person name="Norimine J."/>
            <person name="Paulsen I.T."/>
            <person name="Radune D."/>
            <person name="Ren Q."/>
            <person name="Smith R.K. Jr."/>
            <person name="Suarez C.E."/>
            <person name="White O."/>
            <person name="Wortman J.R."/>
            <person name="Knowles D.P. Jr."/>
            <person name="McElwain T.F."/>
            <person name="Nene V.M."/>
        </authorList>
    </citation>
    <scope>NUCLEOTIDE SEQUENCE [LARGE SCALE GENOMIC DNA]</scope>
    <source>
        <strain evidence="15">T2Bo</strain>
    </source>
</reference>
<dbReference type="InterPro" id="IPR004589">
    <property type="entry name" value="DNA_helicase_ATP-dep_RecQ"/>
</dbReference>
<dbReference type="Gene3D" id="3.40.50.300">
    <property type="entry name" value="P-loop containing nucleotide triphosphate hydrolases"/>
    <property type="match status" value="2"/>
</dbReference>
<evidence type="ECO:0000256" key="2">
    <source>
        <dbReference type="ARBA" id="ARBA00005446"/>
    </source>
</evidence>
<evidence type="ECO:0000313" key="15">
    <source>
        <dbReference type="EMBL" id="EDO06502.1"/>
    </source>
</evidence>
<dbReference type="GO" id="GO:0003677">
    <property type="term" value="F:DNA binding"/>
    <property type="evidence" value="ECO:0007669"/>
    <property type="project" value="UniProtKB-KW"/>
</dbReference>
<dbReference type="PANTHER" id="PTHR13710">
    <property type="entry name" value="DNA HELICASE RECQ FAMILY MEMBER"/>
    <property type="match status" value="1"/>
</dbReference>
<dbReference type="FunFam" id="3.40.50.300:FF:000296">
    <property type="entry name" value="ATP-dependent DNA helicase RecQ"/>
    <property type="match status" value="1"/>
</dbReference>
<dbReference type="Pfam" id="PF16124">
    <property type="entry name" value="RecQ_Zn_bind"/>
    <property type="match status" value="1"/>
</dbReference>
<dbReference type="PROSITE" id="PS51194">
    <property type="entry name" value="HELICASE_CTER"/>
    <property type="match status" value="1"/>
</dbReference>
<feature type="domain" description="Helicase ATP-binding" evidence="13">
    <location>
        <begin position="193"/>
        <end position="373"/>
    </location>
</feature>
<dbReference type="InterPro" id="IPR001650">
    <property type="entry name" value="Helicase_C-like"/>
</dbReference>
<dbReference type="SMART" id="SM00487">
    <property type="entry name" value="DEXDc"/>
    <property type="match status" value="1"/>
</dbReference>
<name>A7AU91_BABBO</name>
<keyword evidence="7" id="KW-0238">DNA-binding</keyword>
<dbReference type="SMART" id="SM00490">
    <property type="entry name" value="HELICc"/>
    <property type="match status" value="1"/>
</dbReference>
<dbReference type="Pfam" id="PF00270">
    <property type="entry name" value="DEAD"/>
    <property type="match status" value="1"/>
</dbReference>
<feature type="compositionally biased region" description="Basic residues" evidence="12">
    <location>
        <begin position="806"/>
        <end position="816"/>
    </location>
</feature>
<dbReference type="InterPro" id="IPR002464">
    <property type="entry name" value="DNA/RNA_helicase_DEAH_CS"/>
</dbReference>
<comment type="catalytic activity">
    <reaction evidence="10 11">
        <text>Couples ATP hydrolysis with the unwinding of duplex DNA by translocating in the 3'-5' direction.</text>
        <dbReference type="EC" id="5.6.2.4"/>
    </reaction>
</comment>
<feature type="compositionally biased region" description="Polar residues" evidence="12">
    <location>
        <begin position="96"/>
        <end position="113"/>
    </location>
</feature>
<dbReference type="VEuPathDB" id="PiroplasmaDB:BBOV_II005510"/>
<keyword evidence="6 11" id="KW-0067">ATP-binding</keyword>
<dbReference type="RefSeq" id="XP_001610070.1">
    <property type="nucleotide sequence ID" value="XM_001610020.1"/>
</dbReference>
<comment type="catalytic activity">
    <reaction evidence="11">
        <text>ATP + H2O = ADP + phosphate + H(+)</text>
        <dbReference type="Rhea" id="RHEA:13065"/>
        <dbReference type="ChEBI" id="CHEBI:15377"/>
        <dbReference type="ChEBI" id="CHEBI:15378"/>
        <dbReference type="ChEBI" id="CHEBI:30616"/>
        <dbReference type="ChEBI" id="CHEBI:43474"/>
        <dbReference type="ChEBI" id="CHEBI:456216"/>
    </reaction>
</comment>
<dbReference type="GO" id="GO:0016887">
    <property type="term" value="F:ATP hydrolysis activity"/>
    <property type="evidence" value="ECO:0007669"/>
    <property type="project" value="RHEA"/>
</dbReference>
<reference evidence="16" key="2">
    <citation type="journal article" date="2020" name="Data Brief">
        <title>Transcriptome dataset of Babesia bovis life stages within vertebrate and invertebrate hosts.</title>
        <authorList>
            <person name="Ueti M.W."/>
            <person name="Johnson W.C."/>
            <person name="Kappmeyer L.S."/>
            <person name="Herndon D.R."/>
            <person name="Mousel M.R."/>
            <person name="Reif K.E."/>
            <person name="Taus N.S."/>
            <person name="Ifeonu O.O."/>
            <person name="Silva J.C."/>
            <person name="Suarez C.E."/>
            <person name="Brayton K.A."/>
        </authorList>
    </citation>
    <scope>NUCLEOTIDE SEQUENCE [LARGE SCALE GENOMIC DNA]</scope>
</reference>
<proteinExistence type="inferred from homology"/>
<dbReference type="Gene3D" id="1.10.10.10">
    <property type="entry name" value="Winged helix-like DNA-binding domain superfamily/Winged helix DNA-binding domain"/>
    <property type="match status" value="1"/>
</dbReference>
<feature type="domain" description="Helicase C-terminal" evidence="14">
    <location>
        <begin position="398"/>
        <end position="547"/>
    </location>
</feature>
<dbReference type="EC" id="5.6.2.4" evidence="11"/>
<dbReference type="InterPro" id="IPR027417">
    <property type="entry name" value="P-loop_NTPase"/>
</dbReference>
<gene>
    <name evidence="15" type="ORF">BBOV_II005510</name>
</gene>
<evidence type="ECO:0000256" key="11">
    <source>
        <dbReference type="RuleBase" id="RU364117"/>
    </source>
</evidence>
<dbReference type="InterPro" id="IPR014001">
    <property type="entry name" value="Helicase_ATP-bd"/>
</dbReference>
<dbReference type="PANTHER" id="PTHR13710:SF153">
    <property type="entry name" value="RECQ-LIKE DNA HELICASE BLM"/>
    <property type="match status" value="1"/>
</dbReference>
<accession>A7AU91</accession>
<dbReference type="Pfam" id="PF00271">
    <property type="entry name" value="Helicase_C"/>
    <property type="match status" value="1"/>
</dbReference>
<dbReference type="GO" id="GO:0000724">
    <property type="term" value="P:double-strand break repair via homologous recombination"/>
    <property type="evidence" value="ECO:0007669"/>
    <property type="project" value="TreeGrafter"/>
</dbReference>
<dbReference type="GO" id="GO:0005634">
    <property type="term" value="C:nucleus"/>
    <property type="evidence" value="ECO:0007669"/>
    <property type="project" value="UniProtKB-SubCell"/>
</dbReference>
<keyword evidence="16" id="KW-1185">Reference proteome</keyword>
<evidence type="ECO:0000256" key="1">
    <source>
        <dbReference type="ARBA" id="ARBA00004123"/>
    </source>
</evidence>
<evidence type="ECO:0000313" key="16">
    <source>
        <dbReference type="Proteomes" id="UP000002173"/>
    </source>
</evidence>
<dbReference type="InterPro" id="IPR036388">
    <property type="entry name" value="WH-like_DNA-bd_sf"/>
</dbReference>
<comment type="caution">
    <text evidence="15">The sequence shown here is derived from an EMBL/GenBank/DDBJ whole genome shotgun (WGS) entry which is preliminary data.</text>
</comment>
<keyword evidence="9 11" id="KW-0539">Nucleus</keyword>
<evidence type="ECO:0000256" key="10">
    <source>
        <dbReference type="ARBA" id="ARBA00034617"/>
    </source>
</evidence>
<reference evidence="16" key="3">
    <citation type="journal article" date="2021" name="Int. J. Parasitol.">
        <title>Comparative analysis of gene expression between Babesia bovis blood stages and kinetes allowed by improved genome annotation.</title>
        <authorList>
            <person name="Ueti M.W."/>
            <person name="Johnson W.C."/>
            <person name="Kappmeyer L.S."/>
            <person name="Herndon D.R."/>
            <person name="Mousel M.R."/>
            <person name="Reif K.E."/>
            <person name="Taus N.S."/>
            <person name="Ifeonu O.O."/>
            <person name="Silva J.C."/>
            <person name="Suarez C.E."/>
            <person name="Brayton K.A."/>
        </authorList>
    </citation>
    <scope>NUCLEOTIDE SEQUENCE [LARGE SCALE GENOMIC DNA]</scope>
</reference>
<dbReference type="GO" id="GO:0005737">
    <property type="term" value="C:cytoplasm"/>
    <property type="evidence" value="ECO:0007669"/>
    <property type="project" value="TreeGrafter"/>
</dbReference>
<comment type="subcellular location">
    <subcellularLocation>
        <location evidence="1 11">Nucleus</location>
    </subcellularLocation>
</comment>
<dbReference type="CDD" id="cd17920">
    <property type="entry name" value="DEXHc_RecQ"/>
    <property type="match status" value="1"/>
</dbReference>
<dbReference type="Proteomes" id="UP000002173">
    <property type="component" value="Unassembled WGS sequence"/>
</dbReference>
<keyword evidence="4 11" id="KW-0378">Hydrolase</keyword>
<dbReference type="GeneID" id="5478303"/>
<evidence type="ECO:0000256" key="6">
    <source>
        <dbReference type="ARBA" id="ARBA00022840"/>
    </source>
</evidence>
<dbReference type="AlphaFoldDB" id="A7AU91"/>
<dbReference type="eggNOG" id="KOG0351">
    <property type="taxonomic scope" value="Eukaryota"/>
</dbReference>
<dbReference type="SUPFAM" id="SSF52540">
    <property type="entry name" value="P-loop containing nucleoside triphosphate hydrolases"/>
    <property type="match status" value="1"/>
</dbReference>
<dbReference type="NCBIfam" id="TIGR00614">
    <property type="entry name" value="recQ_fam"/>
    <property type="match status" value="1"/>
</dbReference>
<protein>
    <recommendedName>
        <fullName evidence="11">ATP-dependent DNA helicase</fullName>
        <ecNumber evidence="11">5.6.2.4</ecNumber>
    </recommendedName>
</protein>
<organism evidence="15 16">
    <name type="scientific">Babesia bovis</name>
    <dbReference type="NCBI Taxonomy" id="5865"/>
    <lineage>
        <taxon>Eukaryota</taxon>
        <taxon>Sar</taxon>
        <taxon>Alveolata</taxon>
        <taxon>Apicomplexa</taxon>
        <taxon>Aconoidasida</taxon>
        <taxon>Piroplasmida</taxon>
        <taxon>Babesiidae</taxon>
        <taxon>Babesia</taxon>
    </lineage>
</organism>
<feature type="region of interest" description="Disordered" evidence="12">
    <location>
        <begin position="785"/>
        <end position="832"/>
    </location>
</feature>
<dbReference type="InterPro" id="IPR011545">
    <property type="entry name" value="DEAD/DEAH_box_helicase_dom"/>
</dbReference>
<dbReference type="PROSITE" id="PS00690">
    <property type="entry name" value="DEAH_ATP_HELICASE"/>
    <property type="match status" value="1"/>
</dbReference>
<dbReference type="KEGG" id="bbo:BBOV_II005510"/>
<evidence type="ECO:0000256" key="4">
    <source>
        <dbReference type="ARBA" id="ARBA00022801"/>
    </source>
</evidence>
<evidence type="ECO:0000256" key="7">
    <source>
        <dbReference type="ARBA" id="ARBA00023125"/>
    </source>
</evidence>
<keyword evidence="3 11" id="KW-0547">Nucleotide-binding</keyword>
<evidence type="ECO:0000256" key="8">
    <source>
        <dbReference type="ARBA" id="ARBA00023235"/>
    </source>
</evidence>
<dbReference type="InParanoid" id="A7AU91"/>
<evidence type="ECO:0000256" key="5">
    <source>
        <dbReference type="ARBA" id="ARBA00022806"/>
    </source>
</evidence>
<evidence type="ECO:0000259" key="13">
    <source>
        <dbReference type="PROSITE" id="PS51192"/>
    </source>
</evidence>
<feature type="compositionally biased region" description="Polar residues" evidence="12">
    <location>
        <begin position="717"/>
        <end position="737"/>
    </location>
</feature>
<dbReference type="InterPro" id="IPR032284">
    <property type="entry name" value="RecQ_Zn-bd"/>
</dbReference>
<keyword evidence="5 11" id="KW-0347">Helicase</keyword>
<evidence type="ECO:0000256" key="3">
    <source>
        <dbReference type="ARBA" id="ARBA00022741"/>
    </source>
</evidence>
<dbReference type="STRING" id="5865.A7AU91"/>
<dbReference type="EMBL" id="AAXT01000003">
    <property type="protein sequence ID" value="EDO06502.1"/>
    <property type="molecule type" value="Genomic_DNA"/>
</dbReference>
<feature type="region of interest" description="Disordered" evidence="12">
    <location>
        <begin position="717"/>
        <end position="760"/>
    </location>
</feature>
<dbReference type="PROSITE" id="PS51192">
    <property type="entry name" value="HELICASE_ATP_BIND_1"/>
    <property type="match status" value="1"/>
</dbReference>
<evidence type="ECO:0000256" key="12">
    <source>
        <dbReference type="SAM" id="MobiDB-lite"/>
    </source>
</evidence>
<dbReference type="GO" id="GO:0009378">
    <property type="term" value="F:four-way junction helicase activity"/>
    <property type="evidence" value="ECO:0007669"/>
    <property type="project" value="TreeGrafter"/>
</dbReference>
<evidence type="ECO:0000256" key="9">
    <source>
        <dbReference type="ARBA" id="ARBA00023242"/>
    </source>
</evidence>
<feature type="region of interest" description="Disordered" evidence="12">
    <location>
        <begin position="88"/>
        <end position="127"/>
    </location>
</feature>